<sequence>MMLSASEKKSYMIKYLRLGILGAALQNNLVSSSLDSLVFLPIGLWDDTPFNFGAPLQGHRAIRLESNSNAIHRDLGLGLRSNGYDRTIGTFEPFLVSKREPSRCSVPLLRIMIMIVFAAWVEFLSKRRLGGRERRPSRVRGAHDSQCTPSEIQGLLFAGLKARSGSDTRQTQRKKRSQDSRYSKERVLGFTYTSVPNSDSTSAFSTVFVLQTTFPPPRLGAVSSYGDLPSLKTV</sequence>
<organism evidence="1 2">
    <name type="scientific">Aspergillus ochraceoroseus IBT 24754</name>
    <dbReference type="NCBI Taxonomy" id="1392256"/>
    <lineage>
        <taxon>Eukaryota</taxon>
        <taxon>Fungi</taxon>
        <taxon>Dikarya</taxon>
        <taxon>Ascomycota</taxon>
        <taxon>Pezizomycotina</taxon>
        <taxon>Eurotiomycetes</taxon>
        <taxon>Eurotiomycetidae</taxon>
        <taxon>Eurotiales</taxon>
        <taxon>Aspergillaceae</taxon>
        <taxon>Aspergillus</taxon>
        <taxon>Aspergillus subgen. Nidulantes</taxon>
    </lineage>
</organism>
<dbReference type="AlphaFoldDB" id="A0A2T5LXT7"/>
<gene>
    <name evidence="1" type="ORF">P175DRAFT_0557770</name>
</gene>
<proteinExistence type="predicted"/>
<name>A0A2T5LXT7_9EURO</name>
<comment type="caution">
    <text evidence="1">The sequence shown here is derived from an EMBL/GenBank/DDBJ whole genome shotgun (WGS) entry which is preliminary data.</text>
</comment>
<dbReference type="GeneID" id="63817682"/>
<evidence type="ECO:0000313" key="2">
    <source>
        <dbReference type="Proteomes" id="UP000244073"/>
    </source>
</evidence>
<protein>
    <submittedName>
        <fullName evidence="1">Uncharacterized protein</fullName>
    </submittedName>
</protein>
<dbReference type="RefSeq" id="XP_040752486.1">
    <property type="nucleotide sequence ID" value="XM_040900798.1"/>
</dbReference>
<dbReference type="VEuPathDB" id="FungiDB:P175DRAFT_0557770"/>
<reference evidence="1 2" key="1">
    <citation type="journal article" date="2018" name="Proc. Natl. Acad. Sci. U.S.A.">
        <title>Linking secondary metabolites to gene clusters through genome sequencing of six diverse Aspergillus species.</title>
        <authorList>
            <person name="Kaerboelling I."/>
            <person name="Vesth T.C."/>
            <person name="Frisvad J.C."/>
            <person name="Nybo J.L."/>
            <person name="Theobald S."/>
            <person name="Kuo A."/>
            <person name="Bowyer P."/>
            <person name="Matsuda Y."/>
            <person name="Mondo S."/>
            <person name="Lyhne E.K."/>
            <person name="Kogle M.E."/>
            <person name="Clum A."/>
            <person name="Lipzen A."/>
            <person name="Salamov A."/>
            <person name="Ngan C.Y."/>
            <person name="Daum C."/>
            <person name="Chiniquy J."/>
            <person name="Barry K."/>
            <person name="LaButti K."/>
            <person name="Haridas S."/>
            <person name="Simmons B.A."/>
            <person name="Magnuson J.K."/>
            <person name="Mortensen U.H."/>
            <person name="Larsen T.O."/>
            <person name="Grigoriev I.V."/>
            <person name="Baker S.E."/>
            <person name="Andersen M.R."/>
        </authorList>
    </citation>
    <scope>NUCLEOTIDE SEQUENCE [LARGE SCALE GENOMIC DNA]</scope>
    <source>
        <strain evidence="1 2">IBT 24754</strain>
    </source>
</reference>
<accession>A0A2T5LXT7</accession>
<evidence type="ECO:0000313" key="1">
    <source>
        <dbReference type="EMBL" id="PTU21094.1"/>
    </source>
</evidence>
<dbReference type="EMBL" id="MSFN02000004">
    <property type="protein sequence ID" value="PTU21094.1"/>
    <property type="molecule type" value="Genomic_DNA"/>
</dbReference>
<dbReference type="Proteomes" id="UP000244073">
    <property type="component" value="Unassembled WGS sequence"/>
</dbReference>